<evidence type="ECO:0000313" key="2">
    <source>
        <dbReference type="EMBL" id="KPI43740.1"/>
    </source>
</evidence>
<dbReference type="InterPro" id="IPR025659">
    <property type="entry name" value="Tubby-like_C"/>
</dbReference>
<evidence type="ECO:0000313" key="3">
    <source>
        <dbReference type="Proteomes" id="UP000038010"/>
    </source>
</evidence>
<dbReference type="InterPro" id="IPR038595">
    <property type="entry name" value="LOR_sf"/>
</dbReference>
<dbReference type="Gene3D" id="2.40.160.200">
    <property type="entry name" value="LURP1-related"/>
    <property type="match status" value="1"/>
</dbReference>
<gene>
    <name evidence="2" type="ORF">AB675_6320</name>
</gene>
<dbReference type="STRING" id="1664694.A0A0N1P3C3"/>
<dbReference type="VEuPathDB" id="FungiDB:AB675_6320"/>
<proteinExistence type="inferred from homology"/>
<dbReference type="EMBL" id="LFJN01000004">
    <property type="protein sequence ID" value="KPI43740.1"/>
    <property type="molecule type" value="Genomic_DNA"/>
</dbReference>
<accession>A0A0N1P3C3</accession>
<dbReference type="AlphaFoldDB" id="A0A0N1P3C3"/>
<organism evidence="2 3">
    <name type="scientific">Cyphellophora attinorum</name>
    <dbReference type="NCBI Taxonomy" id="1664694"/>
    <lineage>
        <taxon>Eukaryota</taxon>
        <taxon>Fungi</taxon>
        <taxon>Dikarya</taxon>
        <taxon>Ascomycota</taxon>
        <taxon>Pezizomycotina</taxon>
        <taxon>Eurotiomycetes</taxon>
        <taxon>Chaetothyriomycetidae</taxon>
        <taxon>Chaetothyriales</taxon>
        <taxon>Cyphellophoraceae</taxon>
        <taxon>Cyphellophora</taxon>
    </lineage>
</organism>
<dbReference type="InterPro" id="IPR007612">
    <property type="entry name" value="LOR"/>
</dbReference>
<sequence>MAHMLYTYLRRRRPSAYAVAVSDNAAPPTYTTFVGSTESSVLHEKAFSTEKQMIRTSTDADSVSSSSRSSFCDDLRLNGQRVALFPQYSCQEQVTLMIREDMLPNLPGSFTVFKDNQRLFEVDRERPSATHRTNIIDAETQAVVMAVRKNFGTIPVSFSFEDPSGKRLVDLEGEFFVPHSGAKSTAHMINAETGKKIDLSMKGSYLNRHAVIRDENGEVLVRMISNIFEARSIVGHRRTYELKVRAGVDLSLAVAMIIALHGRESK</sequence>
<dbReference type="OrthoDB" id="748129at2759"/>
<keyword evidence="3" id="KW-1185">Reference proteome</keyword>
<dbReference type="SUPFAM" id="SSF54518">
    <property type="entry name" value="Tubby C-terminal domain-like"/>
    <property type="match status" value="1"/>
</dbReference>
<protein>
    <recommendedName>
        <fullName evidence="4">Protein LURP-one-related 15</fullName>
    </recommendedName>
</protein>
<evidence type="ECO:0000256" key="1">
    <source>
        <dbReference type="ARBA" id="ARBA00005437"/>
    </source>
</evidence>
<comment type="caution">
    <text evidence="2">The sequence shown here is derived from an EMBL/GenBank/DDBJ whole genome shotgun (WGS) entry which is preliminary data.</text>
</comment>
<dbReference type="GeneID" id="28738483"/>
<name>A0A0N1P3C3_9EURO</name>
<evidence type="ECO:0008006" key="4">
    <source>
        <dbReference type="Google" id="ProtNLM"/>
    </source>
</evidence>
<dbReference type="RefSeq" id="XP_018003703.1">
    <property type="nucleotide sequence ID" value="XM_018146603.1"/>
</dbReference>
<comment type="similarity">
    <text evidence="1">Belongs to the LOR family.</text>
</comment>
<dbReference type="Pfam" id="PF04525">
    <property type="entry name" value="LOR"/>
    <property type="match status" value="1"/>
</dbReference>
<dbReference type="Proteomes" id="UP000038010">
    <property type="component" value="Unassembled WGS sequence"/>
</dbReference>
<reference evidence="2 3" key="1">
    <citation type="submission" date="2015-06" db="EMBL/GenBank/DDBJ databases">
        <title>Draft genome of the ant-associated black yeast Phialophora attae CBS 131958.</title>
        <authorList>
            <person name="Moreno L.F."/>
            <person name="Stielow B.J."/>
            <person name="de Hoog S."/>
            <person name="Vicente V.A."/>
            <person name="Weiss V.A."/>
            <person name="de Vries M."/>
            <person name="Cruz L.M."/>
            <person name="Souza E.M."/>
        </authorList>
    </citation>
    <scope>NUCLEOTIDE SEQUENCE [LARGE SCALE GENOMIC DNA]</scope>
    <source>
        <strain evidence="2 3">CBS 131958</strain>
    </source>
</reference>